<reference evidence="2 3" key="1">
    <citation type="journal article" date="2019" name="Nat. Plants">
        <title>Genome sequencing of Musa balbisiana reveals subgenome evolution and function divergence in polyploid bananas.</title>
        <authorList>
            <person name="Yao X."/>
        </authorList>
    </citation>
    <scope>NUCLEOTIDE SEQUENCE [LARGE SCALE GENOMIC DNA]</scope>
    <source>
        <strain evidence="3">cv. DH-PKW</strain>
        <tissue evidence="2">Leaves</tissue>
    </source>
</reference>
<sequence>MHKETRYEYKDTYHGGDVNLKRLFSLPSPPLASLPLSTATKTPKLRLFLPISRPLSRRRPHLLCRGSIAILLMETPGYEGGIGGKLRRRPLRRAAATPYDRPPTAARGLVVQPSEPGWLSKLVDPASRLITSSASRLFSCVLRKRLPAPSVDGALGEEGFQSGQEGAEAASVELSAELQENKADCENNVTNNSDSNKVMEFEQLIKQKTFTRKVLRDQFEHLTGILHSRTLDSDLPKPDKKLDEMTVPLPAKDIESSRPHEDITTSANVQAIDDQTASPVELAKAYMGSKFPSVSPSSLSWHRRHIFQEHKTVPCNSTYATKPFDLKGPRSVVRFSGSAEIPDSVTPTSHDISAMYGMSCSPYYKGEGSSKKGNAVLSPFQTPETTRQLGGRQVLKRRSSVLDNDFGSYGSIRRIRQKVATMTPSKKVRHLFLSGNRCLVPSTPFKKDVHDDSSLNQEPNCLDQQQGGNRISDSAVASVLPQSKQIENKIFQQLDKLVPLSKEKSPKIKDYPLDGSPANKHAFTEGISNSSFYKQVTVNVLGENGPSTSISGVKSVSEADTMQKSAIKMSAPEDTQENNMDALMDPSCQLNNGDEVKMSPEKPVRSSVIRTEGFPPRTSASIPSSSSDFSKATDMKPLNDIVVNNGKGFTFPFASAPSISQPPSTPTIATPLVEKTVAQKGESVFPLFSFGSGDSSRLEFSSATTMGSSNATSGLKNSTSNATTSALKGSKSDKGEGQITGNPSRSVRLVDSSDKSTKNNSIVFSFGNSCNESLPNGSLSSSSTSASVTTLPGRTASLIFSTTASALASSSSSSPSSVAQIFSTVPSLLFGSTSSMVSTTSVPQSLAESNATNLEGSPLSINCASPGATANFKFGGNSSTTLTAYYQFSRADSNPVLAASTLPSISSTVSAASTLFSVSNSNQSAVAPTSTFSGASNSNQSAVVPTSTLSSASNSSQSAVAPTSTFSGASNSNCNLSLTQSNSLVSSVVDNSTTMSVSVTGFIGTQATQAKNGTSPFSKSSGSQFGSYSSPTFGMNVSSNFSPSSSHFGEATTSSKPFSSSSMFSFSGGAGFSSLSASSSFASASSSSVFGSTFQPSTMPAFDTVGSSPFSGLAFGAPTSGSSPFVFGSSSPPVFSFGSAGANSSSISSAHTAFGSRNSAVGFNPGTPGIDQMNVKDTMAEDPNQSAVGTIPPFGQPGTSSSLPVFGAPATQSASSVFQFGGQQNSSLPPGPSPFQAAGSHEFPQGGSFSLGTGGGDKSGRRIVRVKRDRSRKK</sequence>
<feature type="compositionally biased region" description="Low complexity" evidence="1">
    <location>
        <begin position="619"/>
        <end position="630"/>
    </location>
</feature>
<feature type="region of interest" description="Disordered" evidence="1">
    <location>
        <begin position="699"/>
        <end position="754"/>
    </location>
</feature>
<evidence type="ECO:0008006" key="4">
    <source>
        <dbReference type="Google" id="ProtNLM"/>
    </source>
</evidence>
<evidence type="ECO:0000256" key="1">
    <source>
        <dbReference type="SAM" id="MobiDB-lite"/>
    </source>
</evidence>
<protein>
    <recommendedName>
        <fullName evidence="4">Nuclear pore complex protein NUP1</fullName>
    </recommendedName>
</protein>
<feature type="region of interest" description="Disordered" evidence="1">
    <location>
        <begin position="1220"/>
        <end position="1274"/>
    </location>
</feature>
<dbReference type="EMBL" id="PYDT01000005">
    <property type="protein sequence ID" value="THU61813.1"/>
    <property type="molecule type" value="Genomic_DNA"/>
</dbReference>
<feature type="region of interest" description="Disordered" evidence="1">
    <location>
        <begin position="1183"/>
        <end position="1208"/>
    </location>
</feature>
<evidence type="ECO:0000313" key="2">
    <source>
        <dbReference type="EMBL" id="THU61813.1"/>
    </source>
</evidence>
<dbReference type="GO" id="GO:0071763">
    <property type="term" value="P:nuclear membrane organization"/>
    <property type="evidence" value="ECO:0007669"/>
    <property type="project" value="TreeGrafter"/>
</dbReference>
<dbReference type="GO" id="GO:0005635">
    <property type="term" value="C:nuclear envelope"/>
    <property type="evidence" value="ECO:0007669"/>
    <property type="project" value="TreeGrafter"/>
</dbReference>
<dbReference type="PANTHER" id="PTHR33416">
    <property type="entry name" value="NUCLEAR PORE COMPLEX PROTEIN NUP1"/>
    <property type="match status" value="1"/>
</dbReference>
<gene>
    <name evidence="2" type="ORF">C4D60_Mb07t27220</name>
</gene>
<organism evidence="2 3">
    <name type="scientific">Musa balbisiana</name>
    <name type="common">Banana</name>
    <dbReference type="NCBI Taxonomy" id="52838"/>
    <lineage>
        <taxon>Eukaryota</taxon>
        <taxon>Viridiplantae</taxon>
        <taxon>Streptophyta</taxon>
        <taxon>Embryophyta</taxon>
        <taxon>Tracheophyta</taxon>
        <taxon>Spermatophyta</taxon>
        <taxon>Magnoliopsida</taxon>
        <taxon>Liliopsida</taxon>
        <taxon>Zingiberales</taxon>
        <taxon>Musaceae</taxon>
        <taxon>Musa</taxon>
    </lineage>
</organism>
<keyword evidence="3" id="KW-1185">Reference proteome</keyword>
<accession>A0A4S8JIC4</accession>
<dbReference type="Proteomes" id="UP000317650">
    <property type="component" value="Chromosome 7"/>
</dbReference>
<feature type="compositionally biased region" description="Basic residues" evidence="1">
    <location>
        <begin position="1261"/>
        <end position="1274"/>
    </location>
</feature>
<dbReference type="STRING" id="52838.A0A4S8JIC4"/>
<comment type="caution">
    <text evidence="2">The sequence shown here is derived from an EMBL/GenBank/DDBJ whole genome shotgun (WGS) entry which is preliminary data.</text>
</comment>
<name>A0A4S8JIC4_MUSBA</name>
<feature type="compositionally biased region" description="Polar residues" evidence="1">
    <location>
        <begin position="699"/>
        <end position="727"/>
    </location>
</feature>
<dbReference type="AlphaFoldDB" id="A0A4S8JIC4"/>
<feature type="region of interest" description="Disordered" evidence="1">
    <location>
        <begin position="611"/>
        <end position="631"/>
    </location>
</feature>
<evidence type="ECO:0000313" key="3">
    <source>
        <dbReference type="Proteomes" id="UP000317650"/>
    </source>
</evidence>
<proteinExistence type="predicted"/>
<dbReference type="PANTHER" id="PTHR33416:SF20">
    <property type="entry name" value="NUCLEAR PORE COMPLEX PROTEIN NUP1"/>
    <property type="match status" value="1"/>
</dbReference>